<accession>A0A0C9ZR41</accession>
<sequence>MITSSHYARMYDSAKCGGVFLVNVDFIPFFCIRIYDSITIHDGHDSLCNPYFYCYLYHFVDGSAYINEIREEE</sequence>
<reference evidence="1 2" key="1">
    <citation type="submission" date="2014-04" db="EMBL/GenBank/DDBJ databases">
        <authorList>
            <consortium name="DOE Joint Genome Institute"/>
            <person name="Kuo A."/>
            <person name="Ruytinx J."/>
            <person name="Rineau F."/>
            <person name="Colpaert J."/>
            <person name="Kohler A."/>
            <person name="Nagy L.G."/>
            <person name="Floudas D."/>
            <person name="Copeland A."/>
            <person name="Barry K.W."/>
            <person name="Cichocki N."/>
            <person name="Veneault-Fourrey C."/>
            <person name="LaButti K."/>
            <person name="Lindquist E.A."/>
            <person name="Lipzen A."/>
            <person name="Lundell T."/>
            <person name="Morin E."/>
            <person name="Murat C."/>
            <person name="Sun H."/>
            <person name="Tunlid A."/>
            <person name="Henrissat B."/>
            <person name="Grigoriev I.V."/>
            <person name="Hibbett D.S."/>
            <person name="Martin F."/>
            <person name="Nordberg H.P."/>
            <person name="Cantor M.N."/>
            <person name="Hua S.X."/>
        </authorList>
    </citation>
    <scope>NUCLEOTIDE SEQUENCE [LARGE SCALE GENOMIC DNA]</scope>
    <source>
        <strain evidence="1 2">UH-Slu-Lm8-n1</strain>
    </source>
</reference>
<protein>
    <submittedName>
        <fullName evidence="1">Unplaced genomic scaffold CY34scaffold_180, whole genome shotgun sequence</fullName>
    </submittedName>
</protein>
<organism evidence="1 2">
    <name type="scientific">Suillus luteus UH-Slu-Lm8-n1</name>
    <dbReference type="NCBI Taxonomy" id="930992"/>
    <lineage>
        <taxon>Eukaryota</taxon>
        <taxon>Fungi</taxon>
        <taxon>Dikarya</taxon>
        <taxon>Basidiomycota</taxon>
        <taxon>Agaricomycotina</taxon>
        <taxon>Agaricomycetes</taxon>
        <taxon>Agaricomycetidae</taxon>
        <taxon>Boletales</taxon>
        <taxon>Suillineae</taxon>
        <taxon>Suillaceae</taxon>
        <taxon>Suillus</taxon>
    </lineage>
</organism>
<dbReference type="AlphaFoldDB" id="A0A0C9ZR41"/>
<keyword evidence="2" id="KW-1185">Reference proteome</keyword>
<dbReference type="HOGENOM" id="CLU_2706452_0_0_1"/>
<proteinExistence type="predicted"/>
<evidence type="ECO:0000313" key="2">
    <source>
        <dbReference type="Proteomes" id="UP000054485"/>
    </source>
</evidence>
<dbReference type="InParanoid" id="A0A0C9ZR41"/>
<dbReference type="EMBL" id="KN835311">
    <property type="protein sequence ID" value="KIK40205.1"/>
    <property type="molecule type" value="Genomic_DNA"/>
</dbReference>
<name>A0A0C9ZR41_9AGAM</name>
<reference evidence="2" key="2">
    <citation type="submission" date="2015-01" db="EMBL/GenBank/DDBJ databases">
        <title>Evolutionary Origins and Diversification of the Mycorrhizal Mutualists.</title>
        <authorList>
            <consortium name="DOE Joint Genome Institute"/>
            <consortium name="Mycorrhizal Genomics Consortium"/>
            <person name="Kohler A."/>
            <person name="Kuo A."/>
            <person name="Nagy L.G."/>
            <person name="Floudas D."/>
            <person name="Copeland A."/>
            <person name="Barry K.W."/>
            <person name="Cichocki N."/>
            <person name="Veneault-Fourrey C."/>
            <person name="LaButti K."/>
            <person name="Lindquist E.A."/>
            <person name="Lipzen A."/>
            <person name="Lundell T."/>
            <person name="Morin E."/>
            <person name="Murat C."/>
            <person name="Riley R."/>
            <person name="Ohm R."/>
            <person name="Sun H."/>
            <person name="Tunlid A."/>
            <person name="Henrissat B."/>
            <person name="Grigoriev I.V."/>
            <person name="Hibbett D.S."/>
            <person name="Martin F."/>
        </authorList>
    </citation>
    <scope>NUCLEOTIDE SEQUENCE [LARGE SCALE GENOMIC DNA]</scope>
    <source>
        <strain evidence="2">UH-Slu-Lm8-n1</strain>
    </source>
</reference>
<evidence type="ECO:0000313" key="1">
    <source>
        <dbReference type="EMBL" id="KIK40205.1"/>
    </source>
</evidence>
<gene>
    <name evidence="1" type="ORF">CY34DRAFT_281945</name>
</gene>
<dbReference type="Proteomes" id="UP000054485">
    <property type="component" value="Unassembled WGS sequence"/>
</dbReference>